<dbReference type="SUPFAM" id="SSF117856">
    <property type="entry name" value="AF0104/ALDC/Ptd012-like"/>
    <property type="match status" value="1"/>
</dbReference>
<evidence type="ECO:0000256" key="3">
    <source>
        <dbReference type="ARBA" id="ARBA00007106"/>
    </source>
</evidence>
<reference evidence="10" key="1">
    <citation type="journal article" date="2015" name="Proc. Natl. Acad. Sci. U.S.A.">
        <title>Networks of energetic and metabolic interactions define dynamics in microbial communities.</title>
        <authorList>
            <person name="Embree M."/>
            <person name="Liu J.K."/>
            <person name="Al-Bassam M.M."/>
            <person name="Zengler K."/>
        </authorList>
    </citation>
    <scope>NUCLEOTIDE SEQUENCE</scope>
</reference>
<feature type="region of interest" description="Disordered" evidence="9">
    <location>
        <begin position="65"/>
        <end position="89"/>
    </location>
</feature>
<comment type="caution">
    <text evidence="10">The sequence shown here is derived from an EMBL/GenBank/DDBJ whole genome shotgun (WGS) entry which is preliminary data.</text>
</comment>
<dbReference type="UniPathway" id="UPA00626">
    <property type="reaction ID" value="UER00678"/>
</dbReference>
<evidence type="ECO:0000256" key="9">
    <source>
        <dbReference type="SAM" id="MobiDB-lite"/>
    </source>
</evidence>
<evidence type="ECO:0000256" key="6">
    <source>
        <dbReference type="ARBA" id="ARBA00022793"/>
    </source>
</evidence>
<evidence type="ECO:0000256" key="4">
    <source>
        <dbReference type="ARBA" id="ARBA00013204"/>
    </source>
</evidence>
<evidence type="ECO:0000256" key="5">
    <source>
        <dbReference type="ARBA" id="ARBA00020164"/>
    </source>
</evidence>
<gene>
    <name evidence="10" type="ORF">ASZ90_000705</name>
</gene>
<dbReference type="EC" id="4.1.1.5" evidence="4"/>
<comment type="catalytic activity">
    <reaction evidence="1">
        <text>(2S)-2-acetolactate + H(+) = (R)-acetoin + CO2</text>
        <dbReference type="Rhea" id="RHEA:21580"/>
        <dbReference type="ChEBI" id="CHEBI:15378"/>
        <dbReference type="ChEBI" id="CHEBI:15686"/>
        <dbReference type="ChEBI" id="CHEBI:16526"/>
        <dbReference type="ChEBI" id="CHEBI:58476"/>
        <dbReference type="EC" id="4.1.1.5"/>
    </reaction>
</comment>
<keyword evidence="6" id="KW-0210">Decarboxylase</keyword>
<comment type="similarity">
    <text evidence="3">Belongs to the alpha-acetolactate decarboxylase family.</text>
</comment>
<dbReference type="GO" id="GO:0045151">
    <property type="term" value="P:acetoin biosynthetic process"/>
    <property type="evidence" value="ECO:0007669"/>
    <property type="project" value="UniProtKB-KW"/>
</dbReference>
<sequence length="89" mass="9296">MSGTMVGFRCPKNVGGLNVPGWHLHFISDPDASGRRVGGHVLAARTGTVAAEVADLRRVEMAFPKQGDFDATPEAGTAKPIKGEAVGHD</sequence>
<dbReference type="GO" id="GO:0047605">
    <property type="term" value="F:acetolactate decarboxylase activity"/>
    <property type="evidence" value="ECO:0007669"/>
    <property type="project" value="UniProtKB-EC"/>
</dbReference>
<evidence type="ECO:0000313" key="10">
    <source>
        <dbReference type="EMBL" id="KUG29393.1"/>
    </source>
</evidence>
<organism evidence="10">
    <name type="scientific">hydrocarbon metagenome</name>
    <dbReference type="NCBI Taxonomy" id="938273"/>
    <lineage>
        <taxon>unclassified sequences</taxon>
        <taxon>metagenomes</taxon>
        <taxon>ecological metagenomes</taxon>
    </lineage>
</organism>
<dbReference type="Pfam" id="PF03306">
    <property type="entry name" value="AAL_decarboxy"/>
    <property type="match status" value="1"/>
</dbReference>
<comment type="pathway">
    <text evidence="2">Polyol metabolism; (R,R)-butane-2,3-diol biosynthesis; (R,R)-butane-2,3-diol from pyruvate: step 2/3.</text>
</comment>
<evidence type="ECO:0000256" key="7">
    <source>
        <dbReference type="ARBA" id="ARBA00023061"/>
    </source>
</evidence>
<dbReference type="Gene3D" id="3.30.1330.80">
    <property type="entry name" value="Hypothetical protein, similar to alpha- acetolactate decarboxylase, domain 2"/>
    <property type="match status" value="2"/>
</dbReference>
<evidence type="ECO:0000256" key="2">
    <source>
        <dbReference type="ARBA" id="ARBA00005170"/>
    </source>
</evidence>
<evidence type="ECO:0000256" key="1">
    <source>
        <dbReference type="ARBA" id="ARBA00001784"/>
    </source>
</evidence>
<dbReference type="InterPro" id="IPR005128">
    <property type="entry name" value="Acetolactate_a_deCO2ase"/>
</dbReference>
<keyword evidence="8 10" id="KW-0456">Lyase</keyword>
<protein>
    <recommendedName>
        <fullName evidence="5">Alpha-acetolactate decarboxylase</fullName>
        <ecNumber evidence="4">4.1.1.5</ecNumber>
    </recommendedName>
</protein>
<name>A0A0W8G8Q2_9ZZZZ</name>
<dbReference type="PANTHER" id="PTHR35524:SF1">
    <property type="entry name" value="ALPHA-ACETOLACTATE DECARBOXYLASE"/>
    <property type="match status" value="1"/>
</dbReference>
<keyword evidence="7" id="KW-0005">Acetoin biosynthesis</keyword>
<accession>A0A0W8G8Q2</accession>
<proteinExistence type="inferred from homology"/>
<evidence type="ECO:0000256" key="8">
    <source>
        <dbReference type="ARBA" id="ARBA00023239"/>
    </source>
</evidence>
<dbReference type="AlphaFoldDB" id="A0A0W8G8Q2"/>
<dbReference type="EMBL" id="LNQE01000090">
    <property type="protein sequence ID" value="KUG29393.1"/>
    <property type="molecule type" value="Genomic_DNA"/>
</dbReference>
<dbReference type="PANTHER" id="PTHR35524">
    <property type="entry name" value="ALPHA-ACETOLACTATE DECARBOXYLASE"/>
    <property type="match status" value="1"/>
</dbReference>